<evidence type="ECO:0000313" key="3">
    <source>
        <dbReference type="Proteomes" id="UP000297716"/>
    </source>
</evidence>
<sequence length="141" mass="15580">MQLSIFMGLLNALTFLQLGDDLANSHNRIFFIFICIITEPVLTLQISHVLFSFATSFSPDQRADYGFIMYELYYIFVASIAHPIASMSLPSTALRRSRALCGSSSTRSTAPSPAADWALVLQRVAPLPLHRGILVLTPCMV</sequence>
<evidence type="ECO:0000313" key="2">
    <source>
        <dbReference type="EMBL" id="TGJ82779.1"/>
    </source>
</evidence>
<keyword evidence="1" id="KW-0472">Membrane</keyword>
<comment type="caution">
    <text evidence="2">The sequence shown here is derived from an EMBL/GenBank/DDBJ whole genome shotgun (WGS) entry which is preliminary data.</text>
</comment>
<dbReference type="EMBL" id="SKBN01000115">
    <property type="protein sequence ID" value="TGJ82779.1"/>
    <property type="molecule type" value="Genomic_DNA"/>
</dbReference>
<gene>
    <name evidence="2" type="ORF">E0Z10_g5963</name>
</gene>
<evidence type="ECO:0000256" key="1">
    <source>
        <dbReference type="SAM" id="Phobius"/>
    </source>
</evidence>
<dbReference type="Proteomes" id="UP000297716">
    <property type="component" value="Unassembled WGS sequence"/>
</dbReference>
<keyword evidence="1" id="KW-1133">Transmembrane helix</keyword>
<name>A0A4Z0YES2_9PEZI</name>
<dbReference type="AlphaFoldDB" id="A0A4Z0YES2"/>
<protein>
    <submittedName>
        <fullName evidence="2">Uncharacterized protein</fullName>
    </submittedName>
</protein>
<proteinExistence type="predicted"/>
<organism evidence="2 3">
    <name type="scientific">Xylaria hypoxylon</name>
    <dbReference type="NCBI Taxonomy" id="37992"/>
    <lineage>
        <taxon>Eukaryota</taxon>
        <taxon>Fungi</taxon>
        <taxon>Dikarya</taxon>
        <taxon>Ascomycota</taxon>
        <taxon>Pezizomycotina</taxon>
        <taxon>Sordariomycetes</taxon>
        <taxon>Xylariomycetidae</taxon>
        <taxon>Xylariales</taxon>
        <taxon>Xylariaceae</taxon>
        <taxon>Xylaria</taxon>
    </lineage>
</organism>
<keyword evidence="3" id="KW-1185">Reference proteome</keyword>
<reference evidence="2 3" key="1">
    <citation type="submission" date="2019-03" db="EMBL/GenBank/DDBJ databases">
        <title>Draft genome sequence of Xylaria hypoxylon DSM 108379, a ubiquitous saprotrophic-parasitic fungi on hardwood.</title>
        <authorList>
            <person name="Buettner E."/>
            <person name="Leonhardt S."/>
            <person name="Gebauer A.M."/>
            <person name="Liers C."/>
            <person name="Hofrichter M."/>
            <person name="Kellner H."/>
        </authorList>
    </citation>
    <scope>NUCLEOTIDE SEQUENCE [LARGE SCALE GENOMIC DNA]</scope>
    <source>
        <strain evidence="2 3">DSM 108379</strain>
    </source>
</reference>
<feature type="transmembrane region" description="Helical" evidence="1">
    <location>
        <begin position="29"/>
        <end position="51"/>
    </location>
</feature>
<feature type="transmembrane region" description="Helical" evidence="1">
    <location>
        <begin position="72"/>
        <end position="89"/>
    </location>
</feature>
<keyword evidence="1" id="KW-0812">Transmembrane</keyword>
<accession>A0A4Z0YES2</accession>